<feature type="binding site" evidence="7">
    <location>
        <position position="265"/>
    </location>
    <ligand>
        <name>ATP</name>
        <dbReference type="ChEBI" id="CHEBI:30616"/>
    </ligand>
</feature>
<evidence type="ECO:0000259" key="13">
    <source>
        <dbReference type="PROSITE" id="PS50011"/>
    </source>
</evidence>
<evidence type="ECO:0000256" key="7">
    <source>
        <dbReference type="PIRSR" id="PIRSR630616-2"/>
    </source>
</evidence>
<dbReference type="Pfam" id="PF00169">
    <property type="entry name" value="PH"/>
    <property type="match status" value="1"/>
</dbReference>
<gene>
    <name evidence="14" type="ORF">CHC_T00008532001</name>
</gene>
<dbReference type="AlphaFoldDB" id="R7Q7D1"/>
<evidence type="ECO:0000256" key="11">
    <source>
        <dbReference type="SAM" id="MobiDB-lite"/>
    </source>
</evidence>
<dbReference type="InterPro" id="IPR030616">
    <property type="entry name" value="Aur-like"/>
</dbReference>
<dbReference type="GeneID" id="17321968"/>
<keyword evidence="5 7" id="KW-0067">ATP-binding</keyword>
<keyword evidence="3 7" id="KW-0547">Nucleotide-binding</keyword>
<dbReference type="SMART" id="SM00220">
    <property type="entry name" value="S_TKc"/>
    <property type="match status" value="1"/>
</dbReference>
<dbReference type="EMBL" id="HG001693">
    <property type="protein sequence ID" value="CDF34432.1"/>
    <property type="molecule type" value="Genomic_DNA"/>
</dbReference>
<keyword evidence="2" id="KW-0808">Transferase</keyword>
<evidence type="ECO:0000313" key="14">
    <source>
        <dbReference type="EMBL" id="CDF34432.1"/>
    </source>
</evidence>
<dbReference type="InterPro" id="IPR008271">
    <property type="entry name" value="Ser/Thr_kinase_AS"/>
</dbReference>
<dbReference type="SUPFAM" id="SSF56112">
    <property type="entry name" value="Protein kinase-like (PK-like)"/>
    <property type="match status" value="1"/>
</dbReference>
<feature type="active site" description="Proton acceptor" evidence="6">
    <location>
        <position position="244"/>
    </location>
</feature>
<evidence type="ECO:0000256" key="9">
    <source>
        <dbReference type="PROSITE-ProRule" id="PRU10141"/>
    </source>
</evidence>
<evidence type="ECO:0000313" key="15">
    <source>
        <dbReference type="Proteomes" id="UP000012073"/>
    </source>
</evidence>
<evidence type="ECO:0000256" key="4">
    <source>
        <dbReference type="ARBA" id="ARBA00022777"/>
    </source>
</evidence>
<evidence type="ECO:0000256" key="8">
    <source>
        <dbReference type="PIRSR" id="PIRSR630616-3"/>
    </source>
</evidence>
<dbReference type="GO" id="GO:0005524">
    <property type="term" value="F:ATP binding"/>
    <property type="evidence" value="ECO:0007669"/>
    <property type="project" value="UniProtKB-UniRule"/>
</dbReference>
<dbReference type="PROSITE" id="PS00108">
    <property type="entry name" value="PROTEIN_KINASE_ST"/>
    <property type="match status" value="1"/>
</dbReference>
<feature type="domain" description="Protein kinase" evidence="13">
    <location>
        <begin position="121"/>
        <end position="378"/>
    </location>
</feature>
<dbReference type="FunFam" id="1.10.510.10:FF:000571">
    <property type="entry name" value="Maternal embryonic leucine zipper kinase"/>
    <property type="match status" value="1"/>
</dbReference>
<dbReference type="OMA" id="EYMMATH"/>
<keyword evidence="15" id="KW-1185">Reference proteome</keyword>
<dbReference type="GO" id="GO:0004674">
    <property type="term" value="F:protein serine/threonine kinase activity"/>
    <property type="evidence" value="ECO:0007669"/>
    <property type="project" value="UniProtKB-KW"/>
</dbReference>
<dbReference type="KEGG" id="ccp:CHC_T00008532001"/>
<accession>R7Q7D1</accession>
<dbReference type="InterPro" id="IPR001849">
    <property type="entry name" value="PH_domain"/>
</dbReference>
<evidence type="ECO:0000256" key="1">
    <source>
        <dbReference type="ARBA" id="ARBA00022527"/>
    </source>
</evidence>
<feature type="cross-link" description="Glycyl lysine isopeptide (Lys-Gly) (interchain with G-Cter in SUMO2)" evidence="8">
    <location>
        <position position="246"/>
    </location>
</feature>
<feature type="region of interest" description="Disordered" evidence="11">
    <location>
        <begin position="391"/>
        <end position="414"/>
    </location>
</feature>
<dbReference type="PhylomeDB" id="R7Q7D1"/>
<evidence type="ECO:0000256" key="2">
    <source>
        <dbReference type="ARBA" id="ARBA00022679"/>
    </source>
</evidence>
<dbReference type="InterPro" id="IPR011993">
    <property type="entry name" value="PH-like_dom_sf"/>
</dbReference>
<dbReference type="InterPro" id="IPR011009">
    <property type="entry name" value="Kinase-like_dom_sf"/>
</dbReference>
<comment type="similarity">
    <text evidence="10">Belongs to the protein kinase superfamily.</text>
</comment>
<proteinExistence type="inferred from homology"/>
<dbReference type="InterPro" id="IPR017441">
    <property type="entry name" value="Protein_kinase_ATP_BS"/>
</dbReference>
<dbReference type="PROSITE" id="PS00107">
    <property type="entry name" value="PROTEIN_KINASE_ATP"/>
    <property type="match status" value="1"/>
</dbReference>
<dbReference type="SUPFAM" id="SSF50729">
    <property type="entry name" value="PH domain-like"/>
    <property type="match status" value="1"/>
</dbReference>
<evidence type="ECO:0000256" key="5">
    <source>
        <dbReference type="ARBA" id="ARBA00022840"/>
    </source>
</evidence>
<sequence>MATSSNPRPEMRYGKYTEKEGYLPKKASILRSNPIFGVHKKYRYLVVRGSNLKCFRQKEDTRPEWELALQNTEVLAHPDKLEIEIRTWAGSEEFAADSEEQYNDWYETLRYASERNIKHYYVFVRAIGEGHFGKVVMAKDRRTKEKFAVKVIKKESKEQRSKTLIQRELNILRLVNHPNVVRLFDLFDAEDRLYFVLEYMAGGALYEVLSSKTIHFSEESASVIIKDILLGLAYLHEKGIVHRDVKPENILTTAKTWPFTSKLADFGLSNFLESGVLESKVGTPYFCAREVVTSETYGTKADLWSLGVVAYEMLSGRKPFEGSHTQSVLHTIQRGKYSFPKTQWQYISDEAIDFISKLICIDVNRRLSAVEALQHPWIVNEGRNEALPNALPHALTQPKPTPKPAEYDDDMDDM</sequence>
<evidence type="ECO:0000256" key="3">
    <source>
        <dbReference type="ARBA" id="ARBA00022741"/>
    </source>
</evidence>
<reference evidence="15" key="1">
    <citation type="journal article" date="2013" name="Proc. Natl. Acad. Sci. U.S.A.">
        <title>Genome structure and metabolic features in the red seaweed Chondrus crispus shed light on evolution of the Archaeplastida.</title>
        <authorList>
            <person name="Collen J."/>
            <person name="Porcel B."/>
            <person name="Carre W."/>
            <person name="Ball S.G."/>
            <person name="Chaparro C."/>
            <person name="Tonon T."/>
            <person name="Barbeyron T."/>
            <person name="Michel G."/>
            <person name="Noel B."/>
            <person name="Valentin K."/>
            <person name="Elias M."/>
            <person name="Artiguenave F."/>
            <person name="Arun A."/>
            <person name="Aury J.M."/>
            <person name="Barbosa-Neto J.F."/>
            <person name="Bothwell J.H."/>
            <person name="Bouget F.Y."/>
            <person name="Brillet L."/>
            <person name="Cabello-Hurtado F."/>
            <person name="Capella-Gutierrez S."/>
            <person name="Charrier B."/>
            <person name="Cladiere L."/>
            <person name="Cock J.M."/>
            <person name="Coelho S.M."/>
            <person name="Colleoni C."/>
            <person name="Czjzek M."/>
            <person name="Da Silva C."/>
            <person name="Delage L."/>
            <person name="Denoeud F."/>
            <person name="Deschamps P."/>
            <person name="Dittami S.M."/>
            <person name="Gabaldon T."/>
            <person name="Gachon C.M."/>
            <person name="Groisillier A."/>
            <person name="Herve C."/>
            <person name="Jabbari K."/>
            <person name="Katinka M."/>
            <person name="Kloareg B."/>
            <person name="Kowalczyk N."/>
            <person name="Labadie K."/>
            <person name="Leblanc C."/>
            <person name="Lopez P.J."/>
            <person name="McLachlan D.H."/>
            <person name="Meslet-Cladiere L."/>
            <person name="Moustafa A."/>
            <person name="Nehr Z."/>
            <person name="Nyvall Collen P."/>
            <person name="Panaud O."/>
            <person name="Partensky F."/>
            <person name="Poulain J."/>
            <person name="Rensing S.A."/>
            <person name="Rousvoal S."/>
            <person name="Samson G."/>
            <person name="Symeonidi A."/>
            <person name="Weissenbach J."/>
            <person name="Zambounis A."/>
            <person name="Wincker P."/>
            <person name="Boyen C."/>
        </authorList>
    </citation>
    <scope>NUCLEOTIDE SEQUENCE [LARGE SCALE GENOMIC DNA]</scope>
    <source>
        <strain evidence="15">cv. Stackhouse</strain>
    </source>
</reference>
<dbReference type="RefSeq" id="XP_005714251.1">
    <property type="nucleotide sequence ID" value="XM_005714194.1"/>
</dbReference>
<keyword evidence="4 14" id="KW-0418">Kinase</keyword>
<feature type="binding site" evidence="9">
    <location>
        <position position="154"/>
    </location>
    <ligand>
        <name>ATP</name>
        <dbReference type="ChEBI" id="CHEBI:30616"/>
    </ligand>
</feature>
<dbReference type="PROSITE" id="PS50003">
    <property type="entry name" value="PH_DOMAIN"/>
    <property type="match status" value="1"/>
</dbReference>
<dbReference type="Pfam" id="PF00069">
    <property type="entry name" value="Pkinase"/>
    <property type="match status" value="1"/>
</dbReference>
<dbReference type="Gene3D" id="2.30.29.30">
    <property type="entry name" value="Pleckstrin-homology domain (PH domain)/Phosphotyrosine-binding domain (PTB)"/>
    <property type="match status" value="1"/>
</dbReference>
<protein>
    <submittedName>
        <fullName evidence="14">Serine/threonine-protein kinase</fullName>
    </submittedName>
</protein>
<dbReference type="Proteomes" id="UP000012073">
    <property type="component" value="Unassembled WGS sequence"/>
</dbReference>
<dbReference type="InterPro" id="IPR000719">
    <property type="entry name" value="Prot_kinase_dom"/>
</dbReference>
<dbReference type="OrthoDB" id="40902at2759"/>
<dbReference type="STRING" id="2769.R7Q7D1"/>
<dbReference type="CDD" id="cd05117">
    <property type="entry name" value="STKc_CAMK"/>
    <property type="match status" value="1"/>
</dbReference>
<dbReference type="PANTHER" id="PTHR24350">
    <property type="entry name" value="SERINE/THREONINE-PROTEIN KINASE IAL-RELATED"/>
    <property type="match status" value="1"/>
</dbReference>
<dbReference type="FunFam" id="3.30.200.20:FF:000042">
    <property type="entry name" value="Aurora kinase A"/>
    <property type="match status" value="1"/>
</dbReference>
<name>R7Q7D1_CHOCR</name>
<dbReference type="SMART" id="SM00233">
    <property type="entry name" value="PH"/>
    <property type="match status" value="1"/>
</dbReference>
<dbReference type="Gramene" id="CDF34432">
    <property type="protein sequence ID" value="CDF34432"/>
    <property type="gene ID" value="CHC_T00008532001"/>
</dbReference>
<organism evidence="14 15">
    <name type="scientific">Chondrus crispus</name>
    <name type="common">Carrageen Irish moss</name>
    <name type="synonym">Polymorpha crispa</name>
    <dbReference type="NCBI Taxonomy" id="2769"/>
    <lineage>
        <taxon>Eukaryota</taxon>
        <taxon>Rhodophyta</taxon>
        <taxon>Florideophyceae</taxon>
        <taxon>Rhodymeniophycidae</taxon>
        <taxon>Gigartinales</taxon>
        <taxon>Gigartinaceae</taxon>
        <taxon>Chondrus</taxon>
    </lineage>
</organism>
<feature type="binding site" evidence="7">
    <location>
        <begin position="248"/>
        <end position="249"/>
    </location>
    <ligand>
        <name>ATP</name>
        <dbReference type="ChEBI" id="CHEBI:30616"/>
    </ligand>
</feature>
<keyword evidence="1 10" id="KW-0723">Serine/threonine-protein kinase</keyword>
<evidence type="ECO:0000256" key="6">
    <source>
        <dbReference type="PIRSR" id="PIRSR630616-1"/>
    </source>
</evidence>
<feature type="domain" description="PH" evidence="12">
    <location>
        <begin position="16"/>
        <end position="114"/>
    </location>
</feature>
<dbReference type="PROSITE" id="PS50011">
    <property type="entry name" value="PROTEIN_KINASE_DOM"/>
    <property type="match status" value="1"/>
</dbReference>
<evidence type="ECO:0000256" key="10">
    <source>
        <dbReference type="RuleBase" id="RU000304"/>
    </source>
</evidence>
<dbReference type="Gene3D" id="1.10.510.10">
    <property type="entry name" value="Transferase(Phosphotransferase) domain 1"/>
    <property type="match status" value="1"/>
</dbReference>
<feature type="binding site" evidence="7">
    <location>
        <position position="150"/>
    </location>
    <ligand>
        <name>ATP</name>
        <dbReference type="ChEBI" id="CHEBI:30616"/>
    </ligand>
</feature>
<evidence type="ECO:0000259" key="12">
    <source>
        <dbReference type="PROSITE" id="PS50003"/>
    </source>
</evidence>